<sequence length="144" mass="15458">AFPSAGARYPLEVYPCVRAVEGLDAGVYHYRFDLHALELVREGDVSAELAEAALGQGMVAAAGVDFVITAVFARTTSRYKQRGYRYAYLDAGALGEHIHLSAVALGLGSCLIGAFQDDAVERVAGVDGEEEQAVYMVSVGRMRR</sequence>
<reference evidence="2" key="1">
    <citation type="journal article" date="2014" name="Front. Microbiol.">
        <title>High frequency of phylogenetically diverse reductive dehalogenase-homologous genes in deep subseafloor sedimentary metagenomes.</title>
        <authorList>
            <person name="Kawai M."/>
            <person name="Futagami T."/>
            <person name="Toyoda A."/>
            <person name="Takaki Y."/>
            <person name="Nishi S."/>
            <person name="Hori S."/>
            <person name="Arai W."/>
            <person name="Tsubouchi T."/>
            <person name="Morono Y."/>
            <person name="Uchiyama I."/>
            <person name="Ito T."/>
            <person name="Fujiyama A."/>
            <person name="Inagaki F."/>
            <person name="Takami H."/>
        </authorList>
    </citation>
    <scope>NUCLEOTIDE SEQUENCE</scope>
    <source>
        <strain evidence="2">Expedition CK06-06</strain>
    </source>
</reference>
<dbReference type="InterPro" id="IPR029479">
    <property type="entry name" value="Nitroreductase"/>
</dbReference>
<dbReference type="GO" id="GO:0016491">
    <property type="term" value="F:oxidoreductase activity"/>
    <property type="evidence" value="ECO:0007669"/>
    <property type="project" value="InterPro"/>
</dbReference>
<feature type="domain" description="Nitroreductase" evidence="1">
    <location>
        <begin position="3"/>
        <end position="141"/>
    </location>
</feature>
<dbReference type="CDD" id="cd02142">
    <property type="entry name" value="McbC_SagB-like_oxidoreductase"/>
    <property type="match status" value="1"/>
</dbReference>
<dbReference type="EMBL" id="BARS01018228">
    <property type="protein sequence ID" value="GAF92101.1"/>
    <property type="molecule type" value="Genomic_DNA"/>
</dbReference>
<dbReference type="PANTHER" id="PTHR43745">
    <property type="entry name" value="NITROREDUCTASE MJ1384-RELATED"/>
    <property type="match status" value="1"/>
</dbReference>
<accession>X0TY86</accession>
<dbReference type="AlphaFoldDB" id="X0TY86"/>
<protein>
    <recommendedName>
        <fullName evidence="1">Nitroreductase domain-containing protein</fullName>
    </recommendedName>
</protein>
<dbReference type="PANTHER" id="PTHR43745:SF2">
    <property type="entry name" value="NITROREDUCTASE MJ1384-RELATED"/>
    <property type="match status" value="1"/>
</dbReference>
<dbReference type="InterPro" id="IPR000415">
    <property type="entry name" value="Nitroreductase-like"/>
</dbReference>
<dbReference type="SUPFAM" id="SSF55469">
    <property type="entry name" value="FMN-dependent nitroreductase-like"/>
    <property type="match status" value="1"/>
</dbReference>
<dbReference type="InterPro" id="IPR020051">
    <property type="entry name" value="SagB-type_dehydrogenase"/>
</dbReference>
<dbReference type="Gene3D" id="3.40.109.10">
    <property type="entry name" value="NADH Oxidase"/>
    <property type="match status" value="1"/>
</dbReference>
<proteinExistence type="predicted"/>
<dbReference type="InterPro" id="IPR052544">
    <property type="entry name" value="Bacteriocin_Proc_Enz"/>
</dbReference>
<feature type="non-terminal residue" evidence="2">
    <location>
        <position position="1"/>
    </location>
</feature>
<name>X0TY86_9ZZZZ</name>
<comment type="caution">
    <text evidence="2">The sequence shown here is derived from an EMBL/GenBank/DDBJ whole genome shotgun (WGS) entry which is preliminary data.</text>
</comment>
<dbReference type="NCBIfam" id="TIGR03605">
    <property type="entry name" value="antibiot_sagB"/>
    <property type="match status" value="1"/>
</dbReference>
<dbReference type="Pfam" id="PF00881">
    <property type="entry name" value="Nitroreductase"/>
    <property type="match status" value="1"/>
</dbReference>
<evidence type="ECO:0000259" key="1">
    <source>
        <dbReference type="Pfam" id="PF00881"/>
    </source>
</evidence>
<organism evidence="2">
    <name type="scientific">marine sediment metagenome</name>
    <dbReference type="NCBI Taxonomy" id="412755"/>
    <lineage>
        <taxon>unclassified sequences</taxon>
        <taxon>metagenomes</taxon>
        <taxon>ecological metagenomes</taxon>
    </lineage>
</organism>
<gene>
    <name evidence="2" type="ORF">S01H1_29681</name>
</gene>
<evidence type="ECO:0000313" key="2">
    <source>
        <dbReference type="EMBL" id="GAF92101.1"/>
    </source>
</evidence>